<evidence type="ECO:0000256" key="4">
    <source>
        <dbReference type="RuleBase" id="RU000363"/>
    </source>
</evidence>
<keyword evidence="2" id="KW-0521">NADP</keyword>
<proteinExistence type="inferred from homology"/>
<dbReference type="PRINTS" id="PR00081">
    <property type="entry name" value="GDHRDH"/>
</dbReference>
<dbReference type="PANTHER" id="PTHR43490">
    <property type="entry name" value="(+)-NEOMENTHOL DEHYDROGENASE"/>
    <property type="match status" value="1"/>
</dbReference>
<dbReference type="InterPro" id="IPR002347">
    <property type="entry name" value="SDR_fam"/>
</dbReference>
<evidence type="ECO:0000313" key="6">
    <source>
        <dbReference type="Proteomes" id="UP000825935"/>
    </source>
</evidence>
<keyword evidence="3" id="KW-0560">Oxidoreductase</keyword>
<keyword evidence="6" id="KW-1185">Reference proteome</keyword>
<reference evidence="5" key="1">
    <citation type="submission" date="2021-08" db="EMBL/GenBank/DDBJ databases">
        <title>WGS assembly of Ceratopteris richardii.</title>
        <authorList>
            <person name="Marchant D.B."/>
            <person name="Chen G."/>
            <person name="Jenkins J."/>
            <person name="Shu S."/>
            <person name="Leebens-Mack J."/>
            <person name="Grimwood J."/>
            <person name="Schmutz J."/>
            <person name="Soltis P."/>
            <person name="Soltis D."/>
            <person name="Chen Z.-H."/>
        </authorList>
    </citation>
    <scope>NUCLEOTIDE SEQUENCE</scope>
    <source>
        <strain evidence="5">Whitten #5841</strain>
        <tissue evidence="5">Leaf</tissue>
    </source>
</reference>
<dbReference type="PRINTS" id="PR00080">
    <property type="entry name" value="SDRFAMILY"/>
</dbReference>
<dbReference type="Proteomes" id="UP000825935">
    <property type="component" value="Chromosome 24"/>
</dbReference>
<dbReference type="GO" id="GO:0016491">
    <property type="term" value="F:oxidoreductase activity"/>
    <property type="evidence" value="ECO:0007669"/>
    <property type="project" value="UniProtKB-KW"/>
</dbReference>
<dbReference type="InterPro" id="IPR036291">
    <property type="entry name" value="NAD(P)-bd_dom_sf"/>
</dbReference>
<comment type="caution">
    <text evidence="5">The sequence shown here is derived from an EMBL/GenBank/DDBJ whole genome shotgun (WGS) entry which is preliminary data.</text>
</comment>
<name>A0A8T2RS06_CERRI</name>
<dbReference type="Gene3D" id="3.40.50.720">
    <property type="entry name" value="NAD(P)-binding Rossmann-like Domain"/>
    <property type="match status" value="1"/>
</dbReference>
<dbReference type="EMBL" id="CM035429">
    <property type="protein sequence ID" value="KAH7299249.1"/>
    <property type="molecule type" value="Genomic_DNA"/>
</dbReference>
<comment type="similarity">
    <text evidence="1 4">Belongs to the short-chain dehydrogenases/reductases (SDR) family.</text>
</comment>
<dbReference type="PANTHER" id="PTHR43490:SF73">
    <property type="entry name" value="OS07G0685800 PROTEIN"/>
    <property type="match status" value="1"/>
</dbReference>
<evidence type="ECO:0000313" key="5">
    <source>
        <dbReference type="EMBL" id="KAH7299249.1"/>
    </source>
</evidence>
<organism evidence="5 6">
    <name type="scientific">Ceratopteris richardii</name>
    <name type="common">Triangle waterfern</name>
    <dbReference type="NCBI Taxonomy" id="49495"/>
    <lineage>
        <taxon>Eukaryota</taxon>
        <taxon>Viridiplantae</taxon>
        <taxon>Streptophyta</taxon>
        <taxon>Embryophyta</taxon>
        <taxon>Tracheophyta</taxon>
        <taxon>Polypodiopsida</taxon>
        <taxon>Polypodiidae</taxon>
        <taxon>Polypodiales</taxon>
        <taxon>Pteridineae</taxon>
        <taxon>Pteridaceae</taxon>
        <taxon>Parkerioideae</taxon>
        <taxon>Ceratopteris</taxon>
    </lineage>
</organism>
<dbReference type="SUPFAM" id="SSF51735">
    <property type="entry name" value="NAD(P)-binding Rossmann-fold domains"/>
    <property type="match status" value="1"/>
</dbReference>
<accession>A0A8T2RS06</accession>
<dbReference type="Pfam" id="PF00106">
    <property type="entry name" value="adh_short"/>
    <property type="match status" value="1"/>
</dbReference>
<evidence type="ECO:0000256" key="2">
    <source>
        <dbReference type="ARBA" id="ARBA00022857"/>
    </source>
</evidence>
<sequence>MPYFCVIRVEGDDETVRMCRSCKWWNEGTVAVVTGANKGIGLEVCRQFATCGLNVILTARDADKGQKSAESLNNEGFQNVTFHQLDVTDKRSCFALASWLSEEHGGIDILVNNAGINGLLVDEAYMNENDIKLEDLMKEEHRSKGFIIEYESAKACVDTNYYGAKYVIEALLPLLRFSAQGARVVNVGSNFGLLKNLNCSKLQQKLSDLDNLSEAFLDELMKMYLTDVKQKSWEGKCWPLHFPSYKMSKVALHAYTRLLALQVQKKYPTDVKVFVNCVHPGFVRTDITGGRGRLSVQEGAENIVRVALLPPAECPSGQLFLERQLGVF</sequence>
<dbReference type="GO" id="GO:0016020">
    <property type="term" value="C:membrane"/>
    <property type="evidence" value="ECO:0007669"/>
    <property type="project" value="TreeGrafter"/>
</dbReference>
<evidence type="ECO:0000256" key="1">
    <source>
        <dbReference type="ARBA" id="ARBA00006484"/>
    </source>
</evidence>
<gene>
    <name evidence="5" type="ORF">KP509_24G002100</name>
</gene>
<evidence type="ECO:0000256" key="3">
    <source>
        <dbReference type="ARBA" id="ARBA00023002"/>
    </source>
</evidence>
<dbReference type="AlphaFoldDB" id="A0A8T2RS06"/>
<dbReference type="OrthoDB" id="1933717at2759"/>
<dbReference type="OMA" id="WMRRNTR"/>
<protein>
    <submittedName>
        <fullName evidence="5">Uncharacterized protein</fullName>
    </submittedName>
</protein>